<accession>A0A382MI16</accession>
<dbReference type="AlphaFoldDB" id="A0A382MI16"/>
<reference evidence="1" key="1">
    <citation type="submission" date="2018-05" db="EMBL/GenBank/DDBJ databases">
        <authorList>
            <person name="Lanie J.A."/>
            <person name="Ng W.-L."/>
            <person name="Kazmierczak K.M."/>
            <person name="Andrzejewski T.M."/>
            <person name="Davidsen T.M."/>
            <person name="Wayne K.J."/>
            <person name="Tettelin H."/>
            <person name="Glass J.I."/>
            <person name="Rusch D."/>
            <person name="Podicherti R."/>
            <person name="Tsui H.-C.T."/>
            <person name="Winkler M.E."/>
        </authorList>
    </citation>
    <scope>NUCLEOTIDE SEQUENCE</scope>
</reference>
<proteinExistence type="predicted"/>
<dbReference type="Gene3D" id="3.10.180.10">
    <property type="entry name" value="2,3-Dihydroxybiphenyl 1,2-Dioxygenase, domain 1"/>
    <property type="match status" value="1"/>
</dbReference>
<evidence type="ECO:0008006" key="2">
    <source>
        <dbReference type="Google" id="ProtNLM"/>
    </source>
</evidence>
<protein>
    <recommendedName>
        <fullName evidence="2">Glyoxalase-like domain-containing protein</fullName>
    </recommendedName>
</protein>
<evidence type="ECO:0000313" key="1">
    <source>
        <dbReference type="EMBL" id="SVC48489.1"/>
    </source>
</evidence>
<name>A0A382MI16_9ZZZZ</name>
<sequence length="253" mass="27118">MLRLRQICLVAYELTPAIEDLTKVLGLETCFHDPAVGTYGLENALLPVGTNFLEVVAPIEEGTAGGRYLERRGGDGGYMVILQCDNVEERRTRMADLNVRIANPLNYNDFTGLQLHPRDTGGCMLETDTMDGDQSPDGPWHPAGHDWKIAVRTERTAAMVGAELQSPDPSALAERWGKILDRSIVGGASGASEITLDNATLRFIEATDGRGEGLGGVDIQAADHAAILEAAGTRGISVDGNTINICGTRFNLV</sequence>
<organism evidence="1">
    <name type="scientific">marine metagenome</name>
    <dbReference type="NCBI Taxonomy" id="408172"/>
    <lineage>
        <taxon>unclassified sequences</taxon>
        <taxon>metagenomes</taxon>
        <taxon>ecological metagenomes</taxon>
    </lineage>
</organism>
<gene>
    <name evidence="1" type="ORF">METZ01_LOCUS301343</name>
</gene>
<dbReference type="SUPFAM" id="SSF54593">
    <property type="entry name" value="Glyoxalase/Bleomycin resistance protein/Dihydroxybiphenyl dioxygenase"/>
    <property type="match status" value="1"/>
</dbReference>
<dbReference type="InterPro" id="IPR029068">
    <property type="entry name" value="Glyas_Bleomycin-R_OHBP_Dase"/>
</dbReference>
<dbReference type="EMBL" id="UINC01093790">
    <property type="protein sequence ID" value="SVC48489.1"/>
    <property type="molecule type" value="Genomic_DNA"/>
</dbReference>